<keyword evidence="2" id="KW-1185">Reference proteome</keyword>
<dbReference type="EMBL" id="JAGKSQ010000003">
    <property type="protein sequence ID" value="MBP3950963.1"/>
    <property type="molecule type" value="Genomic_DNA"/>
</dbReference>
<evidence type="ECO:0000313" key="1">
    <source>
        <dbReference type="EMBL" id="MBP3950963.1"/>
    </source>
</evidence>
<sequence length="45" mass="5424">MNEQCFYCEEELASIYSAMFILQNEHIEKELCEECYKEWLQGIKG</sequence>
<reference evidence="1" key="1">
    <citation type="submission" date="2021-03" db="EMBL/GenBank/DDBJ databases">
        <title>Bacillus suaedae sp. nov., isolated from Suaeda aralocaspica.</title>
        <authorList>
            <person name="Lei R.F.R."/>
        </authorList>
    </citation>
    <scope>NUCLEOTIDE SEQUENCE</scope>
    <source>
        <strain evidence="1">YZJH907-2</strain>
    </source>
</reference>
<protein>
    <submittedName>
        <fullName evidence="1">Uncharacterized protein</fullName>
    </submittedName>
</protein>
<gene>
    <name evidence="1" type="ORF">J7W16_07435</name>
</gene>
<accession>A0A940WSI1</accession>
<dbReference type="AlphaFoldDB" id="A0A940WSI1"/>
<comment type="caution">
    <text evidence="1">The sequence shown here is derived from an EMBL/GenBank/DDBJ whole genome shotgun (WGS) entry which is preliminary data.</text>
</comment>
<dbReference type="Proteomes" id="UP000678228">
    <property type="component" value="Unassembled WGS sequence"/>
</dbReference>
<organism evidence="1 2">
    <name type="scientific">Halalkalibacter suaedae</name>
    <dbReference type="NCBI Taxonomy" id="2822140"/>
    <lineage>
        <taxon>Bacteria</taxon>
        <taxon>Bacillati</taxon>
        <taxon>Bacillota</taxon>
        <taxon>Bacilli</taxon>
        <taxon>Bacillales</taxon>
        <taxon>Bacillaceae</taxon>
        <taxon>Halalkalibacter</taxon>
    </lineage>
</organism>
<name>A0A940WSI1_9BACI</name>
<proteinExistence type="predicted"/>
<dbReference type="RefSeq" id="WP_210596674.1">
    <property type="nucleotide sequence ID" value="NZ_JAGKSQ010000003.1"/>
</dbReference>
<evidence type="ECO:0000313" key="2">
    <source>
        <dbReference type="Proteomes" id="UP000678228"/>
    </source>
</evidence>